<evidence type="ECO:0000256" key="4">
    <source>
        <dbReference type="ARBA" id="ARBA00023163"/>
    </source>
</evidence>
<dbReference type="Gene3D" id="3.40.50.10490">
    <property type="entry name" value="Glucose-6-phosphate isomerase like protein, domain 1"/>
    <property type="match status" value="1"/>
</dbReference>
<keyword evidence="3" id="KW-0324">Glycolysis</keyword>
<dbReference type="PANTHER" id="PTHR30514">
    <property type="entry name" value="GLUCOKINASE"/>
    <property type="match status" value="1"/>
</dbReference>
<dbReference type="SUPFAM" id="SSF46689">
    <property type="entry name" value="Homeodomain-like"/>
    <property type="match status" value="1"/>
</dbReference>
<dbReference type="Gene3D" id="1.10.10.10">
    <property type="entry name" value="Winged helix-like DNA-binding domain superfamily/Winged helix DNA-binding domain"/>
    <property type="match status" value="1"/>
</dbReference>
<dbReference type="InterPro" id="IPR047640">
    <property type="entry name" value="RpiR-like"/>
</dbReference>
<dbReference type="InterPro" id="IPR001347">
    <property type="entry name" value="SIS_dom"/>
</dbReference>
<sequence length="299" mass="32725">MPRSPADTKPPQKKTRQTAPTLVARIQSHWAQLPSSEQRIAEFLLNSPGTLVSHTAGEIADLAETSKAAVTRLIQRLGYVSFTAARQQARAAQDWGSPLYLENELEPTETSLKGRLAQQFRLEQTNLEQTWNAQTEVALNDSIHLLAQASRVALIGFRNSAFLANYMAVQLGLLRSGVSTPTPSNDSMTAELCELSTADLAVVVAFRRRVALLPKTLQIIRQRKIPLLLITDSSGLALAEPSDLVIVCKCQSRGLFDSYSAPMSVINFLLGQVAATLGEGSRARLRDIETLHVELQDLV</sequence>
<keyword evidence="2" id="KW-0238">DNA-binding</keyword>
<dbReference type="InterPro" id="IPR046348">
    <property type="entry name" value="SIS_dom_sf"/>
</dbReference>
<evidence type="ECO:0000256" key="1">
    <source>
        <dbReference type="ARBA" id="ARBA00023015"/>
    </source>
</evidence>
<dbReference type="InterPro" id="IPR000281">
    <property type="entry name" value="HTH_RpiR"/>
</dbReference>
<name>A0ABY4AL08_9BURK</name>
<dbReference type="SUPFAM" id="SSF53697">
    <property type="entry name" value="SIS domain"/>
    <property type="match status" value="1"/>
</dbReference>
<dbReference type="Pfam" id="PF01418">
    <property type="entry name" value="HTH_6"/>
    <property type="match status" value="1"/>
</dbReference>
<reference evidence="6 7" key="1">
    <citation type="submission" date="2020-11" db="EMBL/GenBank/DDBJ databases">
        <title>Algicoccus daihaiensis sp.nov., isolated from Daihai Lake in Inner Mongolia.</title>
        <authorList>
            <person name="Kai J."/>
        </authorList>
    </citation>
    <scope>NUCLEOTIDE SEQUENCE [LARGE SCALE GENOMIC DNA]</scope>
    <source>
        <strain evidence="7">f23</strain>
    </source>
</reference>
<keyword evidence="1" id="KW-0805">Transcription regulation</keyword>
<dbReference type="PANTHER" id="PTHR30514:SF18">
    <property type="entry name" value="RPIR-FAMILY TRANSCRIPTIONAL REGULATOR"/>
    <property type="match status" value="1"/>
</dbReference>
<evidence type="ECO:0000313" key="7">
    <source>
        <dbReference type="Proteomes" id="UP000831607"/>
    </source>
</evidence>
<dbReference type="InterPro" id="IPR036388">
    <property type="entry name" value="WH-like_DNA-bd_sf"/>
</dbReference>
<dbReference type="InterPro" id="IPR009057">
    <property type="entry name" value="Homeodomain-like_sf"/>
</dbReference>
<dbReference type="PROSITE" id="PS51071">
    <property type="entry name" value="HTH_RPIR"/>
    <property type="match status" value="1"/>
</dbReference>
<dbReference type="RefSeq" id="WP_243479149.1">
    <property type="nucleotide sequence ID" value="NZ_CP063982.1"/>
</dbReference>
<evidence type="ECO:0000256" key="3">
    <source>
        <dbReference type="ARBA" id="ARBA00023152"/>
    </source>
</evidence>
<proteinExistence type="predicted"/>
<dbReference type="Proteomes" id="UP000831607">
    <property type="component" value="Chromosome"/>
</dbReference>
<dbReference type="EMBL" id="CP063982">
    <property type="protein sequence ID" value="UOD50738.1"/>
    <property type="molecule type" value="Genomic_DNA"/>
</dbReference>
<dbReference type="CDD" id="cd05013">
    <property type="entry name" value="SIS_RpiR"/>
    <property type="match status" value="1"/>
</dbReference>
<dbReference type="Pfam" id="PF01380">
    <property type="entry name" value="SIS"/>
    <property type="match status" value="1"/>
</dbReference>
<evidence type="ECO:0000313" key="6">
    <source>
        <dbReference type="EMBL" id="UOD50738.1"/>
    </source>
</evidence>
<dbReference type="InterPro" id="IPR035472">
    <property type="entry name" value="RpiR-like_SIS"/>
</dbReference>
<gene>
    <name evidence="6" type="ORF">DHf2319_02050</name>
</gene>
<feature type="domain" description="HTH rpiR-type" evidence="5">
    <location>
        <begin position="20"/>
        <end position="96"/>
    </location>
</feature>
<accession>A0ABY4AL08</accession>
<evidence type="ECO:0000256" key="2">
    <source>
        <dbReference type="ARBA" id="ARBA00023125"/>
    </source>
</evidence>
<protein>
    <submittedName>
        <fullName evidence="6">MurR/RpiR family transcriptional regulator</fullName>
    </submittedName>
</protein>
<keyword evidence="4" id="KW-0804">Transcription</keyword>
<organism evidence="6 7">
    <name type="scientific">Orrella daihaiensis</name>
    <dbReference type="NCBI Taxonomy" id="2782176"/>
    <lineage>
        <taxon>Bacteria</taxon>
        <taxon>Pseudomonadati</taxon>
        <taxon>Pseudomonadota</taxon>
        <taxon>Betaproteobacteria</taxon>
        <taxon>Burkholderiales</taxon>
        <taxon>Alcaligenaceae</taxon>
        <taxon>Orrella</taxon>
    </lineage>
</organism>
<keyword evidence="7" id="KW-1185">Reference proteome</keyword>
<evidence type="ECO:0000259" key="5">
    <source>
        <dbReference type="PROSITE" id="PS51071"/>
    </source>
</evidence>